<dbReference type="InterPro" id="IPR054160">
    <property type="entry name" value="MrkD_recept-bd"/>
</dbReference>
<dbReference type="EMBL" id="WFKQ01000012">
    <property type="protein sequence ID" value="MUG33226.1"/>
    <property type="molecule type" value="Genomic_DNA"/>
</dbReference>
<dbReference type="InterPro" id="IPR036937">
    <property type="entry name" value="Adhesion_dom_fimbrial_sf"/>
</dbReference>
<dbReference type="Gene3D" id="2.60.40.1090">
    <property type="entry name" value="Fimbrial-type adhesion domain"/>
    <property type="match status" value="1"/>
</dbReference>
<accession>A0A844M2Q7</accession>
<dbReference type="InterPro" id="IPR008966">
    <property type="entry name" value="Adhesion_dom_sf"/>
</dbReference>
<comment type="similarity">
    <text evidence="2">Belongs to the fimbrial protein family.</text>
</comment>
<organism evidence="8 9">
    <name type="scientific">Psychrobacter sanguinis</name>
    <dbReference type="NCBI Taxonomy" id="861445"/>
    <lineage>
        <taxon>Bacteria</taxon>
        <taxon>Pseudomonadati</taxon>
        <taxon>Pseudomonadota</taxon>
        <taxon>Gammaproteobacteria</taxon>
        <taxon>Moraxellales</taxon>
        <taxon>Moraxellaceae</taxon>
        <taxon>Psychrobacter</taxon>
    </lineage>
</organism>
<evidence type="ECO:0000313" key="9">
    <source>
        <dbReference type="Proteomes" id="UP000442109"/>
    </source>
</evidence>
<keyword evidence="3 5" id="KW-0732">Signal</keyword>
<dbReference type="Proteomes" id="UP000442109">
    <property type="component" value="Unassembled WGS sequence"/>
</dbReference>
<evidence type="ECO:0000259" key="6">
    <source>
        <dbReference type="Pfam" id="PF00419"/>
    </source>
</evidence>
<evidence type="ECO:0000256" key="4">
    <source>
        <dbReference type="ARBA" id="ARBA00023263"/>
    </source>
</evidence>
<dbReference type="InterPro" id="IPR000259">
    <property type="entry name" value="Adhesion_dom_fimbrial"/>
</dbReference>
<evidence type="ECO:0000256" key="5">
    <source>
        <dbReference type="SAM" id="SignalP"/>
    </source>
</evidence>
<dbReference type="PROSITE" id="PS51257">
    <property type="entry name" value="PROKAR_LIPOPROTEIN"/>
    <property type="match status" value="1"/>
</dbReference>
<gene>
    <name evidence="8" type="ORF">GB996_10545</name>
</gene>
<dbReference type="InterPro" id="IPR050263">
    <property type="entry name" value="Bact_Fimbrial_Adh_Pro"/>
</dbReference>
<dbReference type="RefSeq" id="WP_011961033.1">
    <property type="nucleotide sequence ID" value="NZ_WFKQ01000012.1"/>
</dbReference>
<dbReference type="OrthoDB" id="6052505at2"/>
<dbReference type="AlphaFoldDB" id="A0A844M2Q7"/>
<evidence type="ECO:0000256" key="3">
    <source>
        <dbReference type="ARBA" id="ARBA00022729"/>
    </source>
</evidence>
<feature type="signal peptide" evidence="5">
    <location>
        <begin position="1"/>
        <end position="25"/>
    </location>
</feature>
<protein>
    <submittedName>
        <fullName evidence="8">Fimbrial protein</fullName>
    </submittedName>
</protein>
<name>A0A844M2Q7_9GAMM</name>
<dbReference type="Pfam" id="PF22003">
    <property type="entry name" value="MrkDrd"/>
    <property type="match status" value="1"/>
</dbReference>
<feature type="chain" id="PRO_5032440851" evidence="5">
    <location>
        <begin position="26"/>
        <end position="338"/>
    </location>
</feature>
<dbReference type="PANTHER" id="PTHR33420:SF3">
    <property type="entry name" value="FIMBRIAL SUBUNIT ELFA"/>
    <property type="match status" value="1"/>
</dbReference>
<proteinExistence type="inferred from homology"/>
<comment type="subcellular location">
    <subcellularLocation>
        <location evidence="1">Fimbrium</location>
    </subcellularLocation>
</comment>
<dbReference type="SUPFAM" id="SSF49401">
    <property type="entry name" value="Bacterial adhesins"/>
    <property type="match status" value="1"/>
</dbReference>
<evidence type="ECO:0000259" key="7">
    <source>
        <dbReference type="Pfam" id="PF22003"/>
    </source>
</evidence>
<dbReference type="Pfam" id="PF00419">
    <property type="entry name" value="Fimbrial"/>
    <property type="match status" value="1"/>
</dbReference>
<keyword evidence="4" id="KW-0281">Fimbrium</keyword>
<feature type="domain" description="Fimbrial-type adhesion" evidence="6">
    <location>
        <begin position="188"/>
        <end position="338"/>
    </location>
</feature>
<sequence>MDCKSYFLAAAVLVGCSLGATQAQAGCSLSYGFTTVNINMAIGKVVAKPNDPVGKVLYTRRVNIPANPNSQMVCDFWSGGTVQAVILNNQGLAMQPSIYKTNVPGIGIRLYRELIGGDGFSGYYPYSSSLNRNTRYSLGEGYFVIEIVKTGEATGTGSLAQGLYSSYYLEGYSNRPILTSTVTGDTITITSSSCEIKSNANKVVQLPTMKNTDFKGVGSTQGEQAFDINILCNGGKNIQTPDKISVSFDYETANNNNSVLKNIAPTNTQAKGVGTQLVSKYNKADKVIAKGEPLSLGTLNASQTISYTLPMVARYYQTDRVVTAGEVKSIATVTIDYD</sequence>
<evidence type="ECO:0000256" key="1">
    <source>
        <dbReference type="ARBA" id="ARBA00004561"/>
    </source>
</evidence>
<feature type="domain" description="MrkD-like receptor binding" evidence="7">
    <location>
        <begin position="38"/>
        <end position="184"/>
    </location>
</feature>
<dbReference type="GO" id="GO:0043709">
    <property type="term" value="P:cell adhesion involved in single-species biofilm formation"/>
    <property type="evidence" value="ECO:0007669"/>
    <property type="project" value="TreeGrafter"/>
</dbReference>
<comment type="caution">
    <text evidence="8">The sequence shown here is derived from an EMBL/GenBank/DDBJ whole genome shotgun (WGS) entry which is preliminary data.</text>
</comment>
<dbReference type="Gene3D" id="2.60.40.3310">
    <property type="match status" value="1"/>
</dbReference>
<dbReference type="GO" id="GO:0009289">
    <property type="term" value="C:pilus"/>
    <property type="evidence" value="ECO:0007669"/>
    <property type="project" value="UniProtKB-SubCell"/>
</dbReference>
<keyword evidence="9" id="KW-1185">Reference proteome</keyword>
<reference evidence="8 9" key="1">
    <citation type="journal article" date="2019" name="PLoS ONE">
        <title>Pup mortality in New Zealand sea lions (Phocarctos hookeri) at Enderby Island, Auckland Islands, 2013-18.</title>
        <authorList>
            <person name="Michael S.A."/>
            <person name="Hayman D.T.S."/>
            <person name="Gray R."/>
            <person name="Zhang J."/>
            <person name="Rogers L."/>
            <person name="Roe W.D."/>
        </authorList>
    </citation>
    <scope>NUCLEOTIDE SEQUENCE [LARGE SCALE GENOMIC DNA]</scope>
    <source>
        <strain evidence="8 9">SM868</strain>
    </source>
</reference>
<dbReference type="PANTHER" id="PTHR33420">
    <property type="entry name" value="FIMBRIAL SUBUNIT ELFA-RELATED"/>
    <property type="match status" value="1"/>
</dbReference>
<evidence type="ECO:0000313" key="8">
    <source>
        <dbReference type="EMBL" id="MUG33226.1"/>
    </source>
</evidence>
<evidence type="ECO:0000256" key="2">
    <source>
        <dbReference type="ARBA" id="ARBA00006671"/>
    </source>
</evidence>